<sequence>MPTVKDVEEAKGIDVEEPPPTHCSEEETCPVHVTASNWFGMDSLVDEREHRRRHGFEGGEAFVEEYYLRRWVGVVLIKLEVVVLRRDVEGALLFVDITAKTMKNRGKQFWGCSKYKNLGIFIDSCLYIMVLKTMVVTSSNGAQMLELKKVVAT</sequence>
<gene>
    <name evidence="2" type="ORF">V8G54_010121</name>
</gene>
<evidence type="ECO:0000313" key="3">
    <source>
        <dbReference type="Proteomes" id="UP001374535"/>
    </source>
</evidence>
<evidence type="ECO:0008006" key="4">
    <source>
        <dbReference type="Google" id="ProtNLM"/>
    </source>
</evidence>
<name>A0AAQ3S2R2_VIGMU</name>
<feature type="region of interest" description="Disordered" evidence="1">
    <location>
        <begin position="1"/>
        <end position="26"/>
    </location>
</feature>
<dbReference type="AlphaFoldDB" id="A0AAQ3S2R2"/>
<accession>A0AAQ3S2R2</accession>
<keyword evidence="3" id="KW-1185">Reference proteome</keyword>
<reference evidence="2 3" key="1">
    <citation type="journal article" date="2023" name="Life. Sci Alliance">
        <title>Evolutionary insights into 3D genome organization and epigenetic landscape of Vigna mungo.</title>
        <authorList>
            <person name="Junaid A."/>
            <person name="Singh B."/>
            <person name="Bhatia S."/>
        </authorList>
    </citation>
    <scope>NUCLEOTIDE SEQUENCE [LARGE SCALE GENOMIC DNA]</scope>
    <source>
        <strain evidence="2">Urdbean</strain>
    </source>
</reference>
<evidence type="ECO:0000313" key="2">
    <source>
        <dbReference type="EMBL" id="WVZ17139.1"/>
    </source>
</evidence>
<evidence type="ECO:0000256" key="1">
    <source>
        <dbReference type="SAM" id="MobiDB-lite"/>
    </source>
</evidence>
<proteinExistence type="predicted"/>
<protein>
    <recommendedName>
        <fullName evidence="4">Zinc finger GRF-type domain-containing protein</fullName>
    </recommendedName>
</protein>
<dbReference type="EMBL" id="CP144698">
    <property type="protein sequence ID" value="WVZ17139.1"/>
    <property type="molecule type" value="Genomic_DNA"/>
</dbReference>
<organism evidence="2 3">
    <name type="scientific">Vigna mungo</name>
    <name type="common">Black gram</name>
    <name type="synonym">Phaseolus mungo</name>
    <dbReference type="NCBI Taxonomy" id="3915"/>
    <lineage>
        <taxon>Eukaryota</taxon>
        <taxon>Viridiplantae</taxon>
        <taxon>Streptophyta</taxon>
        <taxon>Embryophyta</taxon>
        <taxon>Tracheophyta</taxon>
        <taxon>Spermatophyta</taxon>
        <taxon>Magnoliopsida</taxon>
        <taxon>eudicotyledons</taxon>
        <taxon>Gunneridae</taxon>
        <taxon>Pentapetalae</taxon>
        <taxon>rosids</taxon>
        <taxon>fabids</taxon>
        <taxon>Fabales</taxon>
        <taxon>Fabaceae</taxon>
        <taxon>Papilionoideae</taxon>
        <taxon>50 kb inversion clade</taxon>
        <taxon>NPAAA clade</taxon>
        <taxon>indigoferoid/millettioid clade</taxon>
        <taxon>Phaseoleae</taxon>
        <taxon>Vigna</taxon>
    </lineage>
</organism>
<feature type="compositionally biased region" description="Basic and acidic residues" evidence="1">
    <location>
        <begin position="1"/>
        <end position="14"/>
    </location>
</feature>
<dbReference type="Proteomes" id="UP001374535">
    <property type="component" value="Chromosome 3"/>
</dbReference>